<dbReference type="SMART" id="SM00422">
    <property type="entry name" value="HTH_MERR"/>
    <property type="match status" value="1"/>
</dbReference>
<protein>
    <submittedName>
        <fullName evidence="6">MerR family transcriptional regulator</fullName>
    </submittedName>
</protein>
<dbReference type="Proteomes" id="UP001143545">
    <property type="component" value="Unassembled WGS sequence"/>
</dbReference>
<dbReference type="InterPro" id="IPR047057">
    <property type="entry name" value="MerR_fam"/>
</dbReference>
<evidence type="ECO:0000256" key="4">
    <source>
        <dbReference type="ARBA" id="ARBA00023163"/>
    </source>
</evidence>
<keyword evidence="3" id="KW-0238">DNA-binding</keyword>
<comment type="caution">
    <text evidence="6">The sequence shown here is derived from an EMBL/GenBank/DDBJ whole genome shotgun (WGS) entry which is preliminary data.</text>
</comment>
<dbReference type="PANTHER" id="PTHR30204:SF69">
    <property type="entry name" value="MERR-FAMILY TRANSCRIPTIONAL REGULATOR"/>
    <property type="match status" value="1"/>
</dbReference>
<dbReference type="GO" id="GO:0046872">
    <property type="term" value="F:metal ion binding"/>
    <property type="evidence" value="ECO:0007669"/>
    <property type="project" value="InterPro"/>
</dbReference>
<dbReference type="GO" id="GO:0003700">
    <property type="term" value="F:DNA-binding transcription factor activity"/>
    <property type="evidence" value="ECO:0007669"/>
    <property type="project" value="InterPro"/>
</dbReference>
<evidence type="ECO:0000313" key="6">
    <source>
        <dbReference type="EMBL" id="GLB52238.1"/>
    </source>
</evidence>
<dbReference type="PROSITE" id="PS50937">
    <property type="entry name" value="HTH_MERR_2"/>
    <property type="match status" value="1"/>
</dbReference>
<dbReference type="Pfam" id="PF13411">
    <property type="entry name" value="MerR_1"/>
    <property type="match status" value="1"/>
</dbReference>
<proteinExistence type="predicted"/>
<evidence type="ECO:0000256" key="1">
    <source>
        <dbReference type="ARBA" id="ARBA00022491"/>
    </source>
</evidence>
<evidence type="ECO:0000256" key="2">
    <source>
        <dbReference type="ARBA" id="ARBA00023015"/>
    </source>
</evidence>
<dbReference type="SUPFAM" id="SSF46955">
    <property type="entry name" value="Putative DNA-binding domain"/>
    <property type="match status" value="1"/>
</dbReference>
<dbReference type="CDD" id="cd01104">
    <property type="entry name" value="HTH_MlrA-CarA"/>
    <property type="match status" value="1"/>
</dbReference>
<dbReference type="InterPro" id="IPR036594">
    <property type="entry name" value="Meth_synthase_dom"/>
</dbReference>
<evidence type="ECO:0000259" key="5">
    <source>
        <dbReference type="PROSITE" id="PS50937"/>
    </source>
</evidence>
<name>A0A9W6EW06_9FLAO</name>
<keyword evidence="2" id="KW-0805">Transcription regulation</keyword>
<evidence type="ECO:0000256" key="3">
    <source>
        <dbReference type="ARBA" id="ARBA00023125"/>
    </source>
</evidence>
<organism evidence="6 7">
    <name type="scientific">Neptunitalea chrysea</name>
    <dbReference type="NCBI Taxonomy" id="1647581"/>
    <lineage>
        <taxon>Bacteria</taxon>
        <taxon>Pseudomonadati</taxon>
        <taxon>Bacteroidota</taxon>
        <taxon>Flavobacteriia</taxon>
        <taxon>Flavobacteriales</taxon>
        <taxon>Flavobacteriaceae</taxon>
        <taxon>Neptunitalea</taxon>
    </lineage>
</organism>
<dbReference type="RefSeq" id="WP_281753432.1">
    <property type="nucleotide sequence ID" value="NZ_BRVP01000007.1"/>
</dbReference>
<sequence length="299" mass="34727">MNNIKRVFSIKDLENLSGIKAHTIRIWEKRYNLLSPHRTDTNIRTYSIKSLQKLLNITLLYNNGYKISKIAGFTDAQIIKLVKDLISENAIKSQAINDLKLSMVNFNPTLFTKTYKNLIAHKTFSEIFYDVFVPLLYELGLLWQTETITPAHEHFISNLIKQKILINTETLQETVSTDKNTTFVLFLPEHEIHEIGLLFLNHEIVKNGYHTIYLGPSMPLEDLADLNSYYPEITFITYFTVTPSFENIPDYLVRFNNLVNYKKKNKLWLLGNKISELDLDQLPENMCTFTGVSDLVKKL</sequence>
<dbReference type="Gene3D" id="1.10.1660.10">
    <property type="match status" value="1"/>
</dbReference>
<feature type="domain" description="HTH merR-type" evidence="5">
    <location>
        <begin position="7"/>
        <end position="76"/>
    </location>
</feature>
<accession>A0A9W6EW06</accession>
<dbReference type="Gene3D" id="3.40.50.280">
    <property type="entry name" value="Cobalamin-binding domain"/>
    <property type="match status" value="1"/>
</dbReference>
<dbReference type="InterPro" id="IPR009061">
    <property type="entry name" value="DNA-bd_dom_put_sf"/>
</dbReference>
<dbReference type="InterPro" id="IPR036724">
    <property type="entry name" value="Cobalamin-bd_sf"/>
</dbReference>
<dbReference type="InterPro" id="IPR003759">
    <property type="entry name" value="Cbl-bd_cap"/>
</dbReference>
<keyword evidence="4" id="KW-0804">Transcription</keyword>
<dbReference type="GO" id="GO:0003677">
    <property type="term" value="F:DNA binding"/>
    <property type="evidence" value="ECO:0007669"/>
    <property type="project" value="UniProtKB-KW"/>
</dbReference>
<dbReference type="Pfam" id="PF02607">
    <property type="entry name" value="B12-binding_2"/>
    <property type="match status" value="1"/>
</dbReference>
<gene>
    <name evidence="6" type="ORF">NBRC110019_12770</name>
</gene>
<dbReference type="PANTHER" id="PTHR30204">
    <property type="entry name" value="REDOX-CYCLING DRUG-SENSING TRANSCRIPTIONAL ACTIVATOR SOXR"/>
    <property type="match status" value="1"/>
</dbReference>
<evidence type="ECO:0000313" key="7">
    <source>
        <dbReference type="Proteomes" id="UP001143545"/>
    </source>
</evidence>
<keyword evidence="1" id="KW-0678">Repressor</keyword>
<keyword evidence="7" id="KW-1185">Reference proteome</keyword>
<dbReference type="AlphaFoldDB" id="A0A9W6EW06"/>
<dbReference type="GO" id="GO:0031419">
    <property type="term" value="F:cobalamin binding"/>
    <property type="evidence" value="ECO:0007669"/>
    <property type="project" value="InterPro"/>
</dbReference>
<reference evidence="6" key="1">
    <citation type="submission" date="2022-07" db="EMBL/GenBank/DDBJ databases">
        <title>Taxonomy of Novel Oxalotrophic and Methylotrophic Bacteria.</title>
        <authorList>
            <person name="Sahin N."/>
            <person name="Tani A."/>
        </authorList>
    </citation>
    <scope>NUCLEOTIDE SEQUENCE</scope>
    <source>
        <strain evidence="6">AM327</strain>
    </source>
</reference>
<dbReference type="Gene3D" id="1.10.1240.10">
    <property type="entry name" value="Methionine synthase domain"/>
    <property type="match status" value="1"/>
</dbReference>
<dbReference type="EMBL" id="BRVP01000007">
    <property type="protein sequence ID" value="GLB52238.1"/>
    <property type="molecule type" value="Genomic_DNA"/>
</dbReference>
<dbReference type="InterPro" id="IPR000551">
    <property type="entry name" value="MerR-type_HTH_dom"/>
</dbReference>
<dbReference type="SUPFAM" id="SSF52242">
    <property type="entry name" value="Cobalamin (vitamin B12)-binding domain"/>
    <property type="match status" value="1"/>
</dbReference>